<dbReference type="KEGG" id="sman:C12CBH8_06890"/>
<gene>
    <name evidence="2" type="ORF">C12CBH8_06890</name>
</gene>
<accession>A0A7I8CZV8</accession>
<reference evidence="3" key="1">
    <citation type="submission" date="2020-07" db="EMBL/GenBank/DDBJ databases">
        <title>Complete genome sequencing of Clostridia bacterium strain 12CBH8.</title>
        <authorList>
            <person name="Sakamoto M."/>
            <person name="Murakami T."/>
            <person name="Mori H."/>
        </authorList>
    </citation>
    <scope>NUCLEOTIDE SEQUENCE [LARGE SCALE GENOMIC DNA]</scope>
    <source>
        <strain evidence="3">12CBH8</strain>
    </source>
</reference>
<dbReference type="AlphaFoldDB" id="A0A7I8CZV8"/>
<feature type="region of interest" description="Disordered" evidence="1">
    <location>
        <begin position="34"/>
        <end position="78"/>
    </location>
</feature>
<dbReference type="RefSeq" id="WP_215533557.1">
    <property type="nucleotide sequence ID" value="NZ_AP023321.1"/>
</dbReference>
<evidence type="ECO:0000313" key="3">
    <source>
        <dbReference type="Proteomes" id="UP000593890"/>
    </source>
</evidence>
<feature type="compositionally biased region" description="Low complexity" evidence="1">
    <location>
        <begin position="34"/>
        <end position="54"/>
    </location>
</feature>
<proteinExistence type="predicted"/>
<evidence type="ECO:0000256" key="1">
    <source>
        <dbReference type="SAM" id="MobiDB-lite"/>
    </source>
</evidence>
<dbReference type="Proteomes" id="UP000593890">
    <property type="component" value="Chromosome"/>
</dbReference>
<evidence type="ECO:0000313" key="2">
    <source>
        <dbReference type="EMBL" id="BCI60050.1"/>
    </source>
</evidence>
<organism evidence="2 3">
    <name type="scientific">Solibaculum mannosilyticum</name>
    <dbReference type="NCBI Taxonomy" id="2780922"/>
    <lineage>
        <taxon>Bacteria</taxon>
        <taxon>Bacillati</taxon>
        <taxon>Bacillota</taxon>
        <taxon>Clostridia</taxon>
        <taxon>Eubacteriales</taxon>
        <taxon>Oscillospiraceae</taxon>
        <taxon>Solibaculum</taxon>
    </lineage>
</organism>
<name>A0A7I8CZV8_9FIRM</name>
<protein>
    <submittedName>
        <fullName evidence="2">Uncharacterized protein</fullName>
    </submittedName>
</protein>
<dbReference type="EMBL" id="AP023321">
    <property type="protein sequence ID" value="BCI60050.1"/>
    <property type="molecule type" value="Genomic_DNA"/>
</dbReference>
<sequence>MKFIVLGKKHLIALGLVLLVGVFVLLAAAQGMSQSAAAGGRSVSRTVSSMPSSSQMGIQNPVSLAATPQPGINASNPS</sequence>
<keyword evidence="3" id="KW-1185">Reference proteome</keyword>